<evidence type="ECO:0000313" key="2">
    <source>
        <dbReference type="EMBL" id="AFC21250.1"/>
    </source>
</evidence>
<proteinExistence type="predicted"/>
<keyword evidence="3" id="KW-1185">Reference proteome</keyword>
<reference evidence="2 3" key="1">
    <citation type="journal article" date="2012" name="J. Virol.">
        <title>Genome Sequence of Cronobacter sakazakii Myovirus vB_CsaM_GAP31.</title>
        <authorList>
            <person name="Abbasifar R."/>
            <person name="Kropinski A.M."/>
            <person name="Sabour P.M."/>
            <person name="Ackermann H.W."/>
            <person name="Alanis Villa A."/>
            <person name="Abbasifar A."/>
            <person name="Griffiths M.W."/>
        </authorList>
    </citation>
    <scope>NUCLEOTIDE SEQUENCE [LARGE SCALE GENOMIC DNA]</scope>
</reference>
<dbReference type="Proteomes" id="UP000000458">
    <property type="component" value="Segment"/>
</dbReference>
<feature type="region of interest" description="Disordered" evidence="1">
    <location>
        <begin position="21"/>
        <end position="40"/>
    </location>
</feature>
<evidence type="ECO:0000256" key="1">
    <source>
        <dbReference type="SAM" id="MobiDB-lite"/>
    </source>
</evidence>
<dbReference type="EMBL" id="JN882284">
    <property type="protein sequence ID" value="AFC21250.1"/>
    <property type="molecule type" value="Genomic_DNA"/>
</dbReference>
<dbReference type="RefSeq" id="YP_006986905.1">
    <property type="nucleotide sequence ID" value="NC_019400.1"/>
</dbReference>
<organism evidence="2 3">
    <name type="scientific">Cronobacter phage vB_CsaM_GAP31</name>
    <dbReference type="NCBI Taxonomy" id="1141135"/>
    <lineage>
        <taxon>Viruses</taxon>
        <taxon>Duplodnaviria</taxon>
        <taxon>Heunggongvirae</taxon>
        <taxon>Uroviricota</taxon>
        <taxon>Caudoviricetes</taxon>
        <taxon>Vequintavirinae</taxon>
        <taxon>Seunavirus</taxon>
        <taxon>Seunavirus GAP31</taxon>
    </lineage>
</organism>
<protein>
    <submittedName>
        <fullName evidence="2">Uncharacterized protein</fullName>
    </submittedName>
</protein>
<sequence>MDTGGNTPEVPVIPVMRITINNPQNPMQNSEYGEISAKMG</sequence>
<accession>K4F963</accession>
<dbReference type="GeneID" id="13993683"/>
<gene>
    <name evidence="2" type="ORF">GAP31_069</name>
</gene>
<name>K4F963_9CAUD</name>
<dbReference type="KEGG" id="vg:13993683"/>
<feature type="compositionally biased region" description="Polar residues" evidence="1">
    <location>
        <begin position="21"/>
        <end position="31"/>
    </location>
</feature>
<evidence type="ECO:0000313" key="3">
    <source>
        <dbReference type="Proteomes" id="UP000000458"/>
    </source>
</evidence>